<sequence length="474" mass="50780">MLSSSATPRDPSWWFDEALRNERGQPEAPPLSGPLTVDVAIVGGGFTGLWTALALRERAPHLSVALIEASLCGSGASGKNGGKVHGYWASLAGMAANIGPDGALAVARAGTRAQDGIRAFATAPGRDVWWRESGNVRVSAAAAQDAKLRMYVETARHLGVPESVQPLTPEEVAEHCRSPVFRGGLFFPEGANVQPARLARELRRAAIAAGVKVFEKTPMTRIDAGTPNRVVCPNGEIVAKEVVLATNIELVKRKEIAPLMTVFSSYALMTQPAPDKLAAMNWNRDEGIADLRMFVHYFRKTIDGRVLMGSGSGPISFGGNTANPQLTTDGASAARAERGLRRLLPAFADVAIDRVWGGGIDVSFDRLPFFRTVPGTRVHYGCGYSGHGVNPTYIGGQCLASLVLGTKDEWSSLPLCTRELKSLPPEPFRYVGGRFVRWGILGCEEAEEFGKSAGFFPRVAAAIPKTFGLRIGTR</sequence>
<reference evidence="3" key="1">
    <citation type="submission" date="2016-01" db="EMBL/GenBank/DDBJ databases">
        <authorList>
            <person name="Peeters C."/>
        </authorList>
    </citation>
    <scope>NUCLEOTIDE SEQUENCE [LARGE SCALE GENOMIC DNA]</scope>
    <source>
        <strain evidence="3">LMG 29325</strain>
    </source>
</reference>
<feature type="domain" description="FAD dependent oxidoreductase" evidence="2">
    <location>
        <begin position="38"/>
        <end position="402"/>
    </location>
</feature>
<dbReference type="InterPro" id="IPR036188">
    <property type="entry name" value="FAD/NAD-bd_sf"/>
</dbReference>
<dbReference type="Gene3D" id="3.50.50.60">
    <property type="entry name" value="FAD/NAD(P)-binding domain"/>
    <property type="match status" value="1"/>
</dbReference>
<keyword evidence="4" id="KW-1185">Reference proteome</keyword>
<dbReference type="AlphaFoldDB" id="A0A157ZWA2"/>
<dbReference type="OrthoDB" id="9342835at2"/>
<dbReference type="GO" id="GO:0016491">
    <property type="term" value="F:oxidoreductase activity"/>
    <property type="evidence" value="ECO:0007669"/>
    <property type="project" value="UniProtKB-KW"/>
</dbReference>
<dbReference type="STRING" id="1777143.AWB82_01318"/>
<dbReference type="PANTHER" id="PTHR13847">
    <property type="entry name" value="SARCOSINE DEHYDROGENASE-RELATED"/>
    <property type="match status" value="1"/>
</dbReference>
<evidence type="ECO:0000313" key="3">
    <source>
        <dbReference type="EMBL" id="SAK49769.1"/>
    </source>
</evidence>
<comment type="caution">
    <text evidence="3">The sequence shown here is derived from an EMBL/GenBank/DDBJ whole genome shotgun (WGS) entry which is preliminary data.</text>
</comment>
<evidence type="ECO:0000313" key="4">
    <source>
        <dbReference type="Proteomes" id="UP000054596"/>
    </source>
</evidence>
<dbReference type="InterPro" id="IPR006076">
    <property type="entry name" value="FAD-dep_OxRdtase"/>
</dbReference>
<protein>
    <submittedName>
        <fullName evidence="3">FAD dependent oxidoreductase</fullName>
    </submittedName>
</protein>
<dbReference type="RefSeq" id="WP_086966346.1">
    <property type="nucleotide sequence ID" value="NZ_FCOJ02000007.1"/>
</dbReference>
<dbReference type="SUPFAM" id="SSF51905">
    <property type="entry name" value="FAD/NAD(P)-binding domain"/>
    <property type="match status" value="1"/>
</dbReference>
<organism evidence="3 4">
    <name type="scientific">Caballeronia glebae</name>
    <dbReference type="NCBI Taxonomy" id="1777143"/>
    <lineage>
        <taxon>Bacteria</taxon>
        <taxon>Pseudomonadati</taxon>
        <taxon>Pseudomonadota</taxon>
        <taxon>Betaproteobacteria</taxon>
        <taxon>Burkholderiales</taxon>
        <taxon>Burkholderiaceae</taxon>
        <taxon>Caballeronia</taxon>
    </lineage>
</organism>
<name>A0A157ZWA2_9BURK</name>
<proteinExistence type="predicted"/>
<dbReference type="Proteomes" id="UP000054596">
    <property type="component" value="Unassembled WGS sequence"/>
</dbReference>
<evidence type="ECO:0000256" key="1">
    <source>
        <dbReference type="ARBA" id="ARBA00023002"/>
    </source>
</evidence>
<keyword evidence="1" id="KW-0560">Oxidoreductase</keyword>
<dbReference type="PANTHER" id="PTHR13847:SF285">
    <property type="entry name" value="FAD DEPENDENT OXIDOREDUCTASE DOMAIN-CONTAINING PROTEIN"/>
    <property type="match status" value="1"/>
</dbReference>
<dbReference type="Gene3D" id="3.30.9.10">
    <property type="entry name" value="D-Amino Acid Oxidase, subunit A, domain 2"/>
    <property type="match status" value="1"/>
</dbReference>
<accession>A0A157ZWA2</accession>
<evidence type="ECO:0000259" key="2">
    <source>
        <dbReference type="Pfam" id="PF01266"/>
    </source>
</evidence>
<dbReference type="GO" id="GO:0005737">
    <property type="term" value="C:cytoplasm"/>
    <property type="evidence" value="ECO:0007669"/>
    <property type="project" value="TreeGrafter"/>
</dbReference>
<gene>
    <name evidence="3" type="ORF">AWB82_01318</name>
</gene>
<dbReference type="EMBL" id="FCOJ02000007">
    <property type="protein sequence ID" value="SAK49769.1"/>
    <property type="molecule type" value="Genomic_DNA"/>
</dbReference>
<dbReference type="Pfam" id="PF01266">
    <property type="entry name" value="DAO"/>
    <property type="match status" value="1"/>
</dbReference>